<gene>
    <name evidence="2" type="ORF">EDD60_10372</name>
</gene>
<keyword evidence="2" id="KW-0808">Transferase</keyword>
<name>A0A4R3Z9T3_9FIRM</name>
<protein>
    <submittedName>
        <fullName evidence="2">Phosphinothricin acetyltransferase</fullName>
    </submittedName>
</protein>
<accession>A0A4R3Z9T3</accession>
<reference evidence="2 3" key="1">
    <citation type="submission" date="2019-03" db="EMBL/GenBank/DDBJ databases">
        <title>Genomic Encyclopedia of Type Strains, Phase IV (KMG-IV): sequencing the most valuable type-strain genomes for metagenomic binning, comparative biology and taxonomic classification.</title>
        <authorList>
            <person name="Goeker M."/>
        </authorList>
    </citation>
    <scope>NUCLEOTIDE SEQUENCE [LARGE SCALE GENOMIC DNA]</scope>
    <source>
        <strain evidence="2 3">DSM 29487</strain>
    </source>
</reference>
<dbReference type="Gene3D" id="3.40.630.30">
    <property type="match status" value="1"/>
</dbReference>
<dbReference type="SUPFAM" id="SSF55729">
    <property type="entry name" value="Acyl-CoA N-acyltransferases (Nat)"/>
    <property type="match status" value="1"/>
</dbReference>
<evidence type="ECO:0000313" key="3">
    <source>
        <dbReference type="Proteomes" id="UP000295515"/>
    </source>
</evidence>
<organism evidence="2 3">
    <name type="scientific">Longibaculum muris</name>
    <dbReference type="NCBI Taxonomy" id="1796628"/>
    <lineage>
        <taxon>Bacteria</taxon>
        <taxon>Bacillati</taxon>
        <taxon>Bacillota</taxon>
        <taxon>Erysipelotrichia</taxon>
        <taxon>Erysipelotrichales</taxon>
        <taxon>Coprobacillaceae</taxon>
        <taxon>Longibaculum</taxon>
    </lineage>
</organism>
<dbReference type="GeneID" id="98914557"/>
<sequence length="197" mass="22851">MEVRVASIQDAEAILAIYAPYVEKTNITFEYDVPSLAQMQRRIMTTLEKYPYLVLIDQGKLVGYAYAGSFASRQAYDWDCELSIYVDSHTHGRSYGQILYQHLIAILKMMNIQNVYACITHPNEKSERFHELQGFSYVGCFHACGYKFNQWHDMVWMEKHIGNSNMVLPVIPFSKIPSIQIESTLQNEYVQSKKIMI</sequence>
<keyword evidence="3" id="KW-1185">Reference proteome</keyword>
<dbReference type="Pfam" id="PF13420">
    <property type="entry name" value="Acetyltransf_4"/>
    <property type="match status" value="1"/>
</dbReference>
<dbReference type="InterPro" id="IPR000182">
    <property type="entry name" value="GNAT_dom"/>
</dbReference>
<dbReference type="PANTHER" id="PTHR43072">
    <property type="entry name" value="N-ACETYLTRANSFERASE"/>
    <property type="match status" value="1"/>
</dbReference>
<dbReference type="InterPro" id="IPR016181">
    <property type="entry name" value="Acyl_CoA_acyltransferase"/>
</dbReference>
<dbReference type="Proteomes" id="UP000295515">
    <property type="component" value="Unassembled WGS sequence"/>
</dbReference>
<dbReference type="PROSITE" id="PS51186">
    <property type="entry name" value="GNAT"/>
    <property type="match status" value="1"/>
</dbReference>
<evidence type="ECO:0000313" key="2">
    <source>
        <dbReference type="EMBL" id="TCW01617.1"/>
    </source>
</evidence>
<dbReference type="EMBL" id="SMCQ01000003">
    <property type="protein sequence ID" value="TCW01617.1"/>
    <property type="molecule type" value="Genomic_DNA"/>
</dbReference>
<proteinExistence type="predicted"/>
<dbReference type="AlphaFoldDB" id="A0A4R3Z9T3"/>
<dbReference type="PANTHER" id="PTHR43072:SF8">
    <property type="entry name" value="ACYLTRANSFERASE FABY-RELATED"/>
    <property type="match status" value="1"/>
</dbReference>
<dbReference type="GO" id="GO:0016747">
    <property type="term" value="F:acyltransferase activity, transferring groups other than amino-acyl groups"/>
    <property type="evidence" value="ECO:0007669"/>
    <property type="project" value="InterPro"/>
</dbReference>
<feature type="domain" description="N-acetyltransferase" evidence="1">
    <location>
        <begin position="1"/>
        <end position="162"/>
    </location>
</feature>
<dbReference type="RefSeq" id="WP_066448913.1">
    <property type="nucleotide sequence ID" value="NZ_CAUWFI010000004.1"/>
</dbReference>
<evidence type="ECO:0000259" key="1">
    <source>
        <dbReference type="PROSITE" id="PS51186"/>
    </source>
</evidence>
<comment type="caution">
    <text evidence="2">The sequence shown here is derived from an EMBL/GenBank/DDBJ whole genome shotgun (WGS) entry which is preliminary data.</text>
</comment>